<reference evidence="1 2" key="1">
    <citation type="submission" date="2019-10" db="EMBL/GenBank/DDBJ databases">
        <title>Assembly and Annotation for the nematode Trichostrongylus colubriformis.</title>
        <authorList>
            <person name="Martin J."/>
        </authorList>
    </citation>
    <scope>NUCLEOTIDE SEQUENCE [LARGE SCALE GENOMIC DNA]</scope>
    <source>
        <strain evidence="1">G859</strain>
        <tissue evidence="1">Whole worm</tissue>
    </source>
</reference>
<evidence type="ECO:0000313" key="1">
    <source>
        <dbReference type="EMBL" id="KAK5970392.1"/>
    </source>
</evidence>
<evidence type="ECO:0000313" key="2">
    <source>
        <dbReference type="Proteomes" id="UP001331761"/>
    </source>
</evidence>
<keyword evidence="2" id="KW-1185">Reference proteome</keyword>
<comment type="caution">
    <text evidence="1">The sequence shown here is derived from an EMBL/GenBank/DDBJ whole genome shotgun (WGS) entry which is preliminary data.</text>
</comment>
<gene>
    <name evidence="1" type="ORF">GCK32_010258</name>
</gene>
<accession>A0AAN8FAD2</accession>
<organism evidence="1 2">
    <name type="scientific">Trichostrongylus colubriformis</name>
    <name type="common">Black scour worm</name>
    <dbReference type="NCBI Taxonomy" id="6319"/>
    <lineage>
        <taxon>Eukaryota</taxon>
        <taxon>Metazoa</taxon>
        <taxon>Ecdysozoa</taxon>
        <taxon>Nematoda</taxon>
        <taxon>Chromadorea</taxon>
        <taxon>Rhabditida</taxon>
        <taxon>Rhabditina</taxon>
        <taxon>Rhabditomorpha</taxon>
        <taxon>Strongyloidea</taxon>
        <taxon>Trichostrongylidae</taxon>
        <taxon>Trichostrongylus</taxon>
    </lineage>
</organism>
<dbReference type="AlphaFoldDB" id="A0AAN8FAD2"/>
<proteinExistence type="predicted"/>
<name>A0AAN8FAD2_TRICO</name>
<sequence>MIHFPDRCPGQILGSRGPTEFGGSSCFQDFRTRAWIFMVASIMAFFCLRKTSKHQKLEKLVMVVMISNNPSIAEYSNLSNAQRLVLFSGTEPCNASRNPLFIAPSLLLNLTALLFQ</sequence>
<dbReference type="Proteomes" id="UP001331761">
    <property type="component" value="Unassembled WGS sequence"/>
</dbReference>
<protein>
    <submittedName>
        <fullName evidence="1">Uncharacterized protein</fullName>
    </submittedName>
</protein>
<dbReference type="EMBL" id="WIXE01019048">
    <property type="protein sequence ID" value="KAK5970392.1"/>
    <property type="molecule type" value="Genomic_DNA"/>
</dbReference>